<feature type="region of interest" description="Disordered" evidence="1">
    <location>
        <begin position="1"/>
        <end position="54"/>
    </location>
</feature>
<proteinExistence type="predicted"/>
<keyword evidence="4" id="KW-1185">Reference proteome</keyword>
<evidence type="ECO:0000313" key="4">
    <source>
        <dbReference type="Proteomes" id="UP001281761"/>
    </source>
</evidence>
<reference evidence="3 4" key="1">
    <citation type="journal article" date="2022" name="bioRxiv">
        <title>Genomics of Preaxostyla Flagellates Illuminates Evolutionary Transitions and the Path Towards Mitochondrial Loss.</title>
        <authorList>
            <person name="Novak L.V.F."/>
            <person name="Treitli S.C."/>
            <person name="Pyrih J."/>
            <person name="Halakuc P."/>
            <person name="Pipaliya S.V."/>
            <person name="Vacek V."/>
            <person name="Brzon O."/>
            <person name="Soukal P."/>
            <person name="Eme L."/>
            <person name="Dacks J.B."/>
            <person name="Karnkowska A."/>
            <person name="Elias M."/>
            <person name="Hampl V."/>
        </authorList>
    </citation>
    <scope>NUCLEOTIDE SEQUENCE [LARGE SCALE GENOMIC DNA]</scope>
    <source>
        <strain evidence="3">NAU3</strain>
        <tissue evidence="3">Gut</tissue>
    </source>
</reference>
<dbReference type="EMBL" id="JARBJD010000572">
    <property type="protein sequence ID" value="KAK2940971.1"/>
    <property type="molecule type" value="Genomic_DNA"/>
</dbReference>
<organism evidence="3 4">
    <name type="scientific">Blattamonas nauphoetae</name>
    <dbReference type="NCBI Taxonomy" id="2049346"/>
    <lineage>
        <taxon>Eukaryota</taxon>
        <taxon>Metamonada</taxon>
        <taxon>Preaxostyla</taxon>
        <taxon>Oxymonadida</taxon>
        <taxon>Blattamonas</taxon>
    </lineage>
</organism>
<dbReference type="Proteomes" id="UP001281761">
    <property type="component" value="Unassembled WGS sequence"/>
</dbReference>
<sequence>MPVADRSLSADPPNSTPSWDGHAAERGSLGHVTKDSNSEGSEDTRKMKRERMEQTNTPILNDVTLATMTFEENASDAPREMWWWQTLPSLIDFMQSTSFYTLSTQAARSLHAKTLVPLEVLLLCLGMNTLNLRNRRSNTAQWRTKRKVGTKADDHRMEGVVRGRGVLSSEDDFSSLSLLTNSADSNEGTGTPVTLQLDQSLSTIGYDEQHTLVTLKHFIIVDLNLSLTPSNFIIHPKGRLLACSVGVVSLSSVAIADNENVFSDSVILQIHLSEPTVSPR</sequence>
<evidence type="ECO:0000313" key="2">
    <source>
        <dbReference type="EMBL" id="KAK2940824.1"/>
    </source>
</evidence>
<comment type="caution">
    <text evidence="3">The sequence shown here is derived from an EMBL/GenBank/DDBJ whole genome shotgun (WGS) entry which is preliminary data.</text>
</comment>
<evidence type="ECO:0000256" key="1">
    <source>
        <dbReference type="SAM" id="MobiDB-lite"/>
    </source>
</evidence>
<dbReference type="EMBL" id="JARBJD010000596">
    <property type="protein sequence ID" value="KAK2940824.1"/>
    <property type="molecule type" value="Genomic_DNA"/>
</dbReference>
<feature type="compositionally biased region" description="Basic and acidic residues" evidence="1">
    <location>
        <begin position="32"/>
        <end position="53"/>
    </location>
</feature>
<evidence type="ECO:0000313" key="3">
    <source>
        <dbReference type="EMBL" id="KAK2940971.1"/>
    </source>
</evidence>
<protein>
    <submittedName>
        <fullName evidence="3">Uncharacterized protein</fullName>
    </submittedName>
</protein>
<accession>A0ABQ9WNB1</accession>
<gene>
    <name evidence="3" type="ORF">BLNAU_24119</name>
    <name evidence="2" type="ORF">BLNAU_24265</name>
</gene>
<name>A0ABQ9WNB1_9EUKA</name>